<dbReference type="PANTHER" id="PTHR33434">
    <property type="entry name" value="DEGV DOMAIN-CONTAINING PROTEIN DR_1986-RELATED"/>
    <property type="match status" value="1"/>
</dbReference>
<dbReference type="SMART" id="SM01121">
    <property type="entry name" value="Dak1_2"/>
    <property type="match status" value="1"/>
</dbReference>
<dbReference type="Pfam" id="PF02734">
    <property type="entry name" value="Dak2"/>
    <property type="match status" value="1"/>
</dbReference>
<dbReference type="InterPro" id="IPR019986">
    <property type="entry name" value="YloV-like"/>
</dbReference>
<dbReference type="NCBIfam" id="TIGR03599">
    <property type="entry name" value="YloV"/>
    <property type="match status" value="1"/>
</dbReference>
<evidence type="ECO:0000313" key="2">
    <source>
        <dbReference type="EMBL" id="MDI4646404.1"/>
    </source>
</evidence>
<dbReference type="InterPro" id="IPR036117">
    <property type="entry name" value="DhaL_dom_sf"/>
</dbReference>
<reference evidence="2" key="1">
    <citation type="submission" date="2023-04" db="EMBL/GenBank/DDBJ databases">
        <title>Comparative genomic analysis of Cohnella hashimotonis sp. nov., isolated from the International Space Station.</title>
        <authorList>
            <person name="Venkateswaran K."/>
            <person name="Simpson A."/>
        </authorList>
    </citation>
    <scope>NUCLEOTIDE SEQUENCE</scope>
    <source>
        <strain evidence="2">F6_2S_P_1</strain>
    </source>
</reference>
<organism evidence="2 3">
    <name type="scientific">Cohnella hashimotonis</name>
    <dbReference type="NCBI Taxonomy" id="2826895"/>
    <lineage>
        <taxon>Bacteria</taxon>
        <taxon>Bacillati</taxon>
        <taxon>Bacillota</taxon>
        <taxon>Bacilli</taxon>
        <taxon>Bacillales</taxon>
        <taxon>Paenibacillaceae</taxon>
        <taxon>Cohnella</taxon>
    </lineage>
</organism>
<proteinExistence type="predicted"/>
<sequence>MTTKLLNGTDWAAMVLTGAERLSQQAELINALNVFPVPDGDTGTNMNLTMTAGVAELKNKPSPEIGRAAEVLSKGLLMGARGNSGVILSQLFRGFARAVAGQREITVPLFAAALRQGVDTAYKAVVKPVEGTILTVAREAARHGESIARRTEDIAEWMGEVLDKAAETLARTPDMLPVLKQVGVVDSGGQGLVCIYEGFVQYLNAQRQGAGAAPYAGGWTSYAPVASASSSPLPVQVAAAAQASSAQSRIATESIQFPYDMEFFIRLQGRTAFSEASFRRALERDGDSIILIADGDIVKVHVHSRRPGDVLNAAVAYGELTNFHILNMRDQHRELLHPSAGAEAAGDSSDPMGLEAASGIPDMPELRAAEAASQAIEPAHPVAFEMADYGVVAVSVGAGNDELFRSLGVDAIISGGQSMNPSTEDLVQAISSLAADHIFVLPNNSNILMAAKQAQELADRPVTVVPTRSIPQGLAAMLAFQEEQPASVNEDRMLRAIDRVLTGSVTRAVRDTVMDGIDIRGGAYIGILDKQIVASEETVLAATQSLLERMLESGDETVMLLSGEGAEEGDTAGLVAWLAEAYPDAEVERHEGGQHLYPYLILVEKSD</sequence>
<dbReference type="EMBL" id="JAGRPV010000001">
    <property type="protein sequence ID" value="MDI4646404.1"/>
    <property type="molecule type" value="Genomic_DNA"/>
</dbReference>
<feature type="domain" description="DhaL" evidence="1">
    <location>
        <begin position="9"/>
        <end position="201"/>
    </location>
</feature>
<dbReference type="PANTHER" id="PTHR33434:SF4">
    <property type="entry name" value="PHOSPHATASE PROTEIN"/>
    <property type="match status" value="1"/>
</dbReference>
<name>A0ABT6TKG0_9BACL</name>
<dbReference type="InterPro" id="IPR048394">
    <property type="entry name" value="FakA-like_M"/>
</dbReference>
<dbReference type="InterPro" id="IPR033470">
    <property type="entry name" value="FakA-like_C"/>
</dbReference>
<dbReference type="InterPro" id="IPR004007">
    <property type="entry name" value="DhaL_dom"/>
</dbReference>
<dbReference type="InterPro" id="IPR050270">
    <property type="entry name" value="DegV_domain_contain"/>
</dbReference>
<dbReference type="Proteomes" id="UP001161691">
    <property type="component" value="Unassembled WGS sequence"/>
</dbReference>
<accession>A0ABT6TKG0</accession>
<dbReference type="SMART" id="SM01120">
    <property type="entry name" value="Dak2"/>
    <property type="match status" value="1"/>
</dbReference>
<protein>
    <submittedName>
        <fullName evidence="2">DAK2 domain-containing protein</fullName>
    </submittedName>
</protein>
<dbReference type="SUPFAM" id="SSF101473">
    <property type="entry name" value="DhaL-like"/>
    <property type="match status" value="1"/>
</dbReference>
<evidence type="ECO:0000313" key="3">
    <source>
        <dbReference type="Proteomes" id="UP001161691"/>
    </source>
</evidence>
<dbReference type="Gene3D" id="1.25.40.340">
    <property type="match status" value="1"/>
</dbReference>
<dbReference type="RefSeq" id="WP_282909265.1">
    <property type="nucleotide sequence ID" value="NZ_JAGRPV010000001.1"/>
</dbReference>
<gene>
    <name evidence="2" type="ORF">KB449_15600</name>
</gene>
<dbReference type="Pfam" id="PF21645">
    <property type="entry name" value="FakA-like_M"/>
    <property type="match status" value="1"/>
</dbReference>
<keyword evidence="3" id="KW-1185">Reference proteome</keyword>
<evidence type="ECO:0000259" key="1">
    <source>
        <dbReference type="PROSITE" id="PS51480"/>
    </source>
</evidence>
<dbReference type="Pfam" id="PF13684">
    <property type="entry name" value="FakA-like_C"/>
    <property type="match status" value="1"/>
</dbReference>
<dbReference type="PROSITE" id="PS51480">
    <property type="entry name" value="DHAL"/>
    <property type="match status" value="1"/>
</dbReference>
<comment type="caution">
    <text evidence="2">The sequence shown here is derived from an EMBL/GenBank/DDBJ whole genome shotgun (WGS) entry which is preliminary data.</text>
</comment>